<organism evidence="2 3">
    <name type="scientific">Shimia abyssi</name>
    <dbReference type="NCBI Taxonomy" id="1662395"/>
    <lineage>
        <taxon>Bacteria</taxon>
        <taxon>Pseudomonadati</taxon>
        <taxon>Pseudomonadota</taxon>
        <taxon>Alphaproteobacteria</taxon>
        <taxon>Rhodobacterales</taxon>
        <taxon>Roseobacteraceae</taxon>
    </lineage>
</organism>
<dbReference type="Proteomes" id="UP000240418">
    <property type="component" value="Unassembled WGS sequence"/>
</dbReference>
<keyword evidence="3" id="KW-1185">Reference proteome</keyword>
<evidence type="ECO:0000313" key="3">
    <source>
        <dbReference type="Proteomes" id="UP000240418"/>
    </source>
</evidence>
<name>A0A2P8FHS5_9RHOB</name>
<dbReference type="AlphaFoldDB" id="A0A2P8FHS5"/>
<accession>A0A2P8FHS5</accession>
<evidence type="ECO:0000256" key="1">
    <source>
        <dbReference type="SAM" id="MobiDB-lite"/>
    </source>
</evidence>
<reference evidence="2 3" key="1">
    <citation type="submission" date="2018-03" db="EMBL/GenBank/DDBJ databases">
        <title>Genomic Encyclopedia of Archaeal and Bacterial Type Strains, Phase II (KMG-II): from individual species to whole genera.</title>
        <authorList>
            <person name="Goeker M."/>
        </authorList>
    </citation>
    <scope>NUCLEOTIDE SEQUENCE [LARGE SCALE GENOMIC DNA]</scope>
    <source>
        <strain evidence="2 3">DSM 100673</strain>
    </source>
</reference>
<sequence length="112" mass="11840">MTFAPVMAVLNRNGTSHFVRLPITYADIVSRTNSSDLPAASDEPRNRPNPLPAAPALPVPGFDAQSTNVPENRSHLVSDAPKIDFATRLFLADAAPHAQTQADPATAAKTAP</sequence>
<evidence type="ECO:0000313" key="2">
    <source>
        <dbReference type="EMBL" id="PSL21283.1"/>
    </source>
</evidence>
<gene>
    <name evidence="2" type="ORF">CLV88_102403</name>
</gene>
<feature type="region of interest" description="Disordered" evidence="1">
    <location>
        <begin position="32"/>
        <end position="77"/>
    </location>
</feature>
<comment type="caution">
    <text evidence="2">The sequence shown here is derived from an EMBL/GenBank/DDBJ whole genome shotgun (WGS) entry which is preliminary data.</text>
</comment>
<protein>
    <submittedName>
        <fullName evidence="2">Uncharacterized protein</fullName>
    </submittedName>
</protein>
<feature type="compositionally biased region" description="Pro residues" evidence="1">
    <location>
        <begin position="47"/>
        <end position="58"/>
    </location>
</feature>
<dbReference type="EMBL" id="PYGJ01000002">
    <property type="protein sequence ID" value="PSL21283.1"/>
    <property type="molecule type" value="Genomic_DNA"/>
</dbReference>
<proteinExistence type="predicted"/>